<reference evidence="2 3" key="1">
    <citation type="submission" date="2019-12" db="EMBL/GenBank/DDBJ databases">
        <title>Genomic-based taxomic classification of the family Erythrobacteraceae.</title>
        <authorList>
            <person name="Xu L."/>
        </authorList>
    </citation>
    <scope>NUCLEOTIDE SEQUENCE [LARGE SCALE GENOMIC DNA]</scope>
    <source>
        <strain evidence="2 3">KCTC 52763</strain>
    </source>
</reference>
<dbReference type="EMBL" id="WTYX01000001">
    <property type="protein sequence ID" value="MXO90093.1"/>
    <property type="molecule type" value="Genomic_DNA"/>
</dbReference>
<evidence type="ECO:0000313" key="2">
    <source>
        <dbReference type="EMBL" id="MXO90093.1"/>
    </source>
</evidence>
<accession>A0A844ZQL8</accession>
<proteinExistence type="predicted"/>
<sequence length="152" mass="16424">MKVKQLTRGLGLAICAVSIAAQAQERPQLSQAMFVENVSNDGATRAVKRADQLRKGDRVILLVKWNSNSANTGFTVSSAVPRELAFERSSVLSQAVSIDGGRNWGVLGQLVIRDKHGERIAAVEDVTHLRWKIPASRAAQGSGTITYSAIVR</sequence>
<organism evidence="2 3">
    <name type="scientific">Pontixanthobacter aquaemixtae</name>
    <dbReference type="NCBI Taxonomy" id="1958940"/>
    <lineage>
        <taxon>Bacteria</taxon>
        <taxon>Pseudomonadati</taxon>
        <taxon>Pseudomonadota</taxon>
        <taxon>Alphaproteobacteria</taxon>
        <taxon>Sphingomonadales</taxon>
        <taxon>Erythrobacteraceae</taxon>
        <taxon>Pontixanthobacter</taxon>
    </lineage>
</organism>
<keyword evidence="1" id="KW-0732">Signal</keyword>
<dbReference type="Proteomes" id="UP000442714">
    <property type="component" value="Unassembled WGS sequence"/>
</dbReference>
<keyword evidence="3" id="KW-1185">Reference proteome</keyword>
<evidence type="ECO:0000256" key="1">
    <source>
        <dbReference type="SAM" id="SignalP"/>
    </source>
</evidence>
<dbReference type="RefSeq" id="WP_160603576.1">
    <property type="nucleotide sequence ID" value="NZ_WTYX01000001.1"/>
</dbReference>
<feature type="chain" id="PRO_5032575159" evidence="1">
    <location>
        <begin position="24"/>
        <end position="152"/>
    </location>
</feature>
<feature type="signal peptide" evidence="1">
    <location>
        <begin position="1"/>
        <end position="23"/>
    </location>
</feature>
<comment type="caution">
    <text evidence="2">The sequence shown here is derived from an EMBL/GenBank/DDBJ whole genome shotgun (WGS) entry which is preliminary data.</text>
</comment>
<evidence type="ECO:0000313" key="3">
    <source>
        <dbReference type="Proteomes" id="UP000442714"/>
    </source>
</evidence>
<dbReference type="OrthoDB" id="7428387at2"/>
<name>A0A844ZQL8_9SPHN</name>
<gene>
    <name evidence="2" type="ORF">GRI41_04600</name>
</gene>
<protein>
    <submittedName>
        <fullName evidence="2">Uncharacterized protein</fullName>
    </submittedName>
</protein>
<dbReference type="AlphaFoldDB" id="A0A844ZQL8"/>